<dbReference type="Gene3D" id="1.20.1630.10">
    <property type="entry name" value="Formate dehydrogenase/DMSO reductase domain"/>
    <property type="match status" value="1"/>
</dbReference>
<evidence type="ECO:0000256" key="4">
    <source>
        <dbReference type="ARBA" id="ARBA00022692"/>
    </source>
</evidence>
<keyword evidence="5 7" id="KW-1133">Transmembrane helix</keyword>
<sequence length="287" mass="30909">MAWGTIIAAYLFLAGVSAGAFLTAVNAPRLWPRGKWEALTKSGILLAIPLMALGLLLLVFDAEAGLKAPWRFLYLFLNFPGSMMTNGTIIISLYMLVLLYCGWLVWKKQELPRWLVTTGNLLALGTAGYTGLLIGVVNTVPLWNTAVLPVLFLVSALSTGMAAAVITALWLDGGIIGQLQGMKKVHLGLLIGELILLFFLVYVTGTSSDVARQSVDLLLTGKFAALFWGGLIGLGLVLPLLIEWWEMGNAKHENKALTVLSEVMVLSGGFILRYLILAAALPVNLLG</sequence>
<evidence type="ECO:0000256" key="3">
    <source>
        <dbReference type="ARBA" id="ARBA00022475"/>
    </source>
</evidence>
<gene>
    <name evidence="8" type="ORF">SAMN02745885_00984</name>
</gene>
<accession>A0A1T4NQM5</accession>
<dbReference type="GO" id="GO:0005886">
    <property type="term" value="C:plasma membrane"/>
    <property type="evidence" value="ECO:0007669"/>
    <property type="project" value="UniProtKB-SubCell"/>
</dbReference>
<comment type="similarity">
    <text evidence="2">Belongs to the NrfD family.</text>
</comment>
<evidence type="ECO:0000256" key="7">
    <source>
        <dbReference type="SAM" id="Phobius"/>
    </source>
</evidence>
<evidence type="ECO:0000313" key="9">
    <source>
        <dbReference type="Proteomes" id="UP000189933"/>
    </source>
</evidence>
<dbReference type="AlphaFoldDB" id="A0A1T4NQM5"/>
<dbReference type="Proteomes" id="UP000189933">
    <property type="component" value="Unassembled WGS sequence"/>
</dbReference>
<reference evidence="9" key="1">
    <citation type="submission" date="2017-02" db="EMBL/GenBank/DDBJ databases">
        <authorList>
            <person name="Varghese N."/>
            <person name="Submissions S."/>
        </authorList>
    </citation>
    <scope>NUCLEOTIDE SEQUENCE [LARGE SCALE GENOMIC DNA]</scope>
    <source>
        <strain evidence="9">DSM 16521</strain>
    </source>
</reference>
<feature type="transmembrane region" description="Helical" evidence="7">
    <location>
        <begin position="6"/>
        <end position="27"/>
    </location>
</feature>
<feature type="transmembrane region" description="Helical" evidence="7">
    <location>
        <begin position="185"/>
        <end position="205"/>
    </location>
</feature>
<keyword evidence="4 7" id="KW-0812">Transmembrane</keyword>
<protein>
    <submittedName>
        <fullName evidence="8">Formate-dependent nitrite reductase, membrane component NrfD</fullName>
    </submittedName>
</protein>
<proteinExistence type="inferred from homology"/>
<evidence type="ECO:0000256" key="5">
    <source>
        <dbReference type="ARBA" id="ARBA00022989"/>
    </source>
</evidence>
<feature type="transmembrane region" description="Helical" evidence="7">
    <location>
        <begin position="225"/>
        <end position="245"/>
    </location>
</feature>
<dbReference type="InterPro" id="IPR005614">
    <property type="entry name" value="NrfD-like"/>
</dbReference>
<evidence type="ECO:0000313" key="8">
    <source>
        <dbReference type="EMBL" id="SJZ81590.1"/>
    </source>
</evidence>
<keyword evidence="9" id="KW-1185">Reference proteome</keyword>
<feature type="transmembrane region" description="Helical" evidence="7">
    <location>
        <begin position="257"/>
        <end position="281"/>
    </location>
</feature>
<keyword evidence="3" id="KW-1003">Cell membrane</keyword>
<dbReference type="PANTHER" id="PTHR34856">
    <property type="entry name" value="PROTEIN NRFD"/>
    <property type="match status" value="1"/>
</dbReference>
<evidence type="ECO:0000256" key="6">
    <source>
        <dbReference type="ARBA" id="ARBA00023136"/>
    </source>
</evidence>
<dbReference type="InterPro" id="IPR052049">
    <property type="entry name" value="Electron_transfer_protein"/>
</dbReference>
<dbReference type="RefSeq" id="WP_078665079.1">
    <property type="nucleotide sequence ID" value="NZ_FUXM01000008.1"/>
</dbReference>
<evidence type="ECO:0000256" key="1">
    <source>
        <dbReference type="ARBA" id="ARBA00004651"/>
    </source>
</evidence>
<dbReference type="OrthoDB" id="9778963at2"/>
<comment type="subcellular location">
    <subcellularLocation>
        <location evidence="1">Cell membrane</location>
        <topology evidence="1">Multi-pass membrane protein</topology>
    </subcellularLocation>
</comment>
<name>A0A1T4NQM5_9FIRM</name>
<dbReference type="EMBL" id="FUXM01000008">
    <property type="protein sequence ID" value="SJZ81590.1"/>
    <property type="molecule type" value="Genomic_DNA"/>
</dbReference>
<feature type="transmembrane region" description="Helical" evidence="7">
    <location>
        <begin position="72"/>
        <end position="100"/>
    </location>
</feature>
<organism evidence="8 9">
    <name type="scientific">Carboxydocella sporoproducens DSM 16521</name>
    <dbReference type="NCBI Taxonomy" id="1121270"/>
    <lineage>
        <taxon>Bacteria</taxon>
        <taxon>Bacillati</taxon>
        <taxon>Bacillota</taxon>
        <taxon>Clostridia</taxon>
        <taxon>Eubacteriales</taxon>
        <taxon>Clostridiales Family XVI. Incertae Sedis</taxon>
        <taxon>Carboxydocella</taxon>
    </lineage>
</organism>
<feature type="transmembrane region" description="Helical" evidence="7">
    <location>
        <begin position="39"/>
        <end position="60"/>
    </location>
</feature>
<evidence type="ECO:0000256" key="2">
    <source>
        <dbReference type="ARBA" id="ARBA00008929"/>
    </source>
</evidence>
<feature type="transmembrane region" description="Helical" evidence="7">
    <location>
        <begin position="146"/>
        <end position="173"/>
    </location>
</feature>
<dbReference type="Pfam" id="PF03916">
    <property type="entry name" value="NrfD"/>
    <property type="match status" value="1"/>
</dbReference>
<keyword evidence="6 7" id="KW-0472">Membrane</keyword>
<dbReference type="PANTHER" id="PTHR34856:SF2">
    <property type="entry name" value="PROTEIN NRFD"/>
    <property type="match status" value="1"/>
</dbReference>
<feature type="transmembrane region" description="Helical" evidence="7">
    <location>
        <begin position="121"/>
        <end position="140"/>
    </location>
</feature>